<dbReference type="Proteomes" id="UP000249134">
    <property type="component" value="Chromosome 1"/>
</dbReference>
<keyword evidence="9" id="KW-0472">Membrane</keyword>
<dbReference type="PROSITE" id="PS50109">
    <property type="entry name" value="HIS_KIN"/>
    <property type="match status" value="1"/>
</dbReference>
<dbReference type="STRING" id="1348624.GCA_001591545_02955"/>
<dbReference type="EMBL" id="LS483476">
    <property type="protein sequence ID" value="SQI63225.1"/>
    <property type="molecule type" value="Genomic_DNA"/>
</dbReference>
<accession>A0A2X4ZF36</accession>
<evidence type="ECO:0000313" key="12">
    <source>
        <dbReference type="Proteomes" id="UP000249134"/>
    </source>
</evidence>
<dbReference type="InterPro" id="IPR005467">
    <property type="entry name" value="His_kinase_dom"/>
</dbReference>
<evidence type="ECO:0000256" key="6">
    <source>
        <dbReference type="ARBA" id="ARBA00022777"/>
    </source>
</evidence>
<keyword evidence="8" id="KW-0902">Two-component regulatory system</keyword>
<keyword evidence="6 11" id="KW-0418">Kinase</keyword>
<evidence type="ECO:0000256" key="7">
    <source>
        <dbReference type="ARBA" id="ARBA00022840"/>
    </source>
</evidence>
<name>A0A2X4ZF36_LEDLE</name>
<keyword evidence="7" id="KW-0067">ATP-binding</keyword>
<feature type="domain" description="Histidine kinase" evidence="10">
    <location>
        <begin position="291"/>
        <end position="499"/>
    </location>
</feature>
<dbReference type="EC" id="2.7.13.3" evidence="2"/>
<gene>
    <name evidence="11" type="primary">zraS_1</name>
    <name evidence="11" type="ORF">NCTC4824_03983</name>
</gene>
<dbReference type="InterPro" id="IPR036890">
    <property type="entry name" value="HATPase_C_sf"/>
</dbReference>
<sequence length="501" mass="58248">MIFLFFVCIVLLIFFIYKNLKSSSIFFLSTLTIGWILAYTSFTLYLSKFNYYFNIVNQFIDFSPGTWNNLILQNFHADTLIRFFNFGIVLFYFSFLSFALSFVSTLKIKRKQVNLYLILGVFGMIQFVYYDPSIHLMLQDYAVDTDKLYEYQSYSHIGDIIFQSINFLHLIGGFALFFHHFVLYYKLRYIRHYTLYNVISLIPLTFVHLLMFNWAPINFVKTTFSRNYTNYIQPPINLFLVEYRFFPLIALFAIGIMIFNVFKYKSIEAHYSSINIITKKKIDTASLGVKAFTHAIKNHLLAIRSEAEYLQEKFADDEDALYSLKLMINSCETSFQSIDEANHKLKHITLNMKATSLAVPIEKAIDRFHAKSMDATIHYKQPSRDIMVYIDEEHFHEAIHNILKNSVEAVAHRKGDIWINIKEIGQWGTVTIVDNGTGIAAENVDEIFTPFFSTKPTITNWGIGLSFCHKVITGHGGKIEVTSEKGKSTQFDILLPLFKRV</sequence>
<dbReference type="InterPro" id="IPR004358">
    <property type="entry name" value="Sig_transdc_His_kin-like_C"/>
</dbReference>
<keyword evidence="12" id="KW-1185">Reference proteome</keyword>
<organism evidence="11 12">
    <name type="scientific">Lederbergia lenta</name>
    <name type="common">Bacillus lentus</name>
    <dbReference type="NCBI Taxonomy" id="1467"/>
    <lineage>
        <taxon>Bacteria</taxon>
        <taxon>Bacillati</taxon>
        <taxon>Bacillota</taxon>
        <taxon>Bacilli</taxon>
        <taxon>Bacillales</taxon>
        <taxon>Bacillaceae</taxon>
        <taxon>Lederbergia</taxon>
    </lineage>
</organism>
<dbReference type="PANTHER" id="PTHR43065">
    <property type="entry name" value="SENSOR HISTIDINE KINASE"/>
    <property type="match status" value="1"/>
</dbReference>
<evidence type="ECO:0000259" key="10">
    <source>
        <dbReference type="PROSITE" id="PS50109"/>
    </source>
</evidence>
<dbReference type="InterPro" id="IPR003594">
    <property type="entry name" value="HATPase_dom"/>
</dbReference>
<dbReference type="KEGG" id="blen:NCTC4824_03983"/>
<dbReference type="SMART" id="SM00387">
    <property type="entry name" value="HATPase_c"/>
    <property type="match status" value="1"/>
</dbReference>
<evidence type="ECO:0000256" key="3">
    <source>
        <dbReference type="ARBA" id="ARBA00022553"/>
    </source>
</evidence>
<dbReference type="AlphaFoldDB" id="A0A2X4ZF36"/>
<dbReference type="Gene3D" id="3.30.565.10">
    <property type="entry name" value="Histidine kinase-like ATPase, C-terminal domain"/>
    <property type="match status" value="1"/>
</dbReference>
<dbReference type="GO" id="GO:0005524">
    <property type="term" value="F:ATP binding"/>
    <property type="evidence" value="ECO:0007669"/>
    <property type="project" value="UniProtKB-KW"/>
</dbReference>
<dbReference type="SUPFAM" id="SSF55874">
    <property type="entry name" value="ATPase domain of HSP90 chaperone/DNA topoisomerase II/histidine kinase"/>
    <property type="match status" value="1"/>
</dbReference>
<feature type="transmembrane region" description="Helical" evidence="9">
    <location>
        <begin position="245"/>
        <end position="262"/>
    </location>
</feature>
<feature type="transmembrane region" description="Helical" evidence="9">
    <location>
        <begin position="195"/>
        <end position="215"/>
    </location>
</feature>
<evidence type="ECO:0000256" key="2">
    <source>
        <dbReference type="ARBA" id="ARBA00012438"/>
    </source>
</evidence>
<evidence type="ECO:0000256" key="5">
    <source>
        <dbReference type="ARBA" id="ARBA00022741"/>
    </source>
</evidence>
<keyword evidence="5" id="KW-0547">Nucleotide-binding</keyword>
<dbReference type="PANTHER" id="PTHR43065:SF10">
    <property type="entry name" value="PEROXIDE STRESS-ACTIVATED HISTIDINE KINASE MAK3"/>
    <property type="match status" value="1"/>
</dbReference>
<evidence type="ECO:0000256" key="4">
    <source>
        <dbReference type="ARBA" id="ARBA00022679"/>
    </source>
</evidence>
<dbReference type="PRINTS" id="PR00344">
    <property type="entry name" value="BCTRLSENSOR"/>
</dbReference>
<dbReference type="Pfam" id="PF02518">
    <property type="entry name" value="HATPase_c"/>
    <property type="match status" value="1"/>
</dbReference>
<protein>
    <recommendedName>
        <fullName evidence="2">histidine kinase</fullName>
        <ecNumber evidence="2">2.7.13.3</ecNumber>
    </recommendedName>
</protein>
<proteinExistence type="predicted"/>
<dbReference type="GO" id="GO:0004673">
    <property type="term" value="F:protein histidine kinase activity"/>
    <property type="evidence" value="ECO:0007669"/>
    <property type="project" value="UniProtKB-EC"/>
</dbReference>
<evidence type="ECO:0000256" key="9">
    <source>
        <dbReference type="SAM" id="Phobius"/>
    </source>
</evidence>
<keyword evidence="9" id="KW-1133">Transmembrane helix</keyword>
<evidence type="ECO:0000313" key="11">
    <source>
        <dbReference type="EMBL" id="SQI63225.1"/>
    </source>
</evidence>
<keyword evidence="3" id="KW-0597">Phosphoprotein</keyword>
<comment type="catalytic activity">
    <reaction evidence="1">
        <text>ATP + protein L-histidine = ADP + protein N-phospho-L-histidine.</text>
        <dbReference type="EC" id="2.7.13.3"/>
    </reaction>
</comment>
<evidence type="ECO:0000256" key="1">
    <source>
        <dbReference type="ARBA" id="ARBA00000085"/>
    </source>
</evidence>
<keyword evidence="4 11" id="KW-0808">Transferase</keyword>
<keyword evidence="9" id="KW-0812">Transmembrane</keyword>
<feature type="transmembrane region" description="Helical" evidence="9">
    <location>
        <begin position="113"/>
        <end position="130"/>
    </location>
</feature>
<dbReference type="RefSeq" id="WP_066143695.1">
    <property type="nucleotide sequence ID" value="NZ_CBCSGM010000004.1"/>
</dbReference>
<feature type="transmembrane region" description="Helical" evidence="9">
    <location>
        <begin position="83"/>
        <end position="106"/>
    </location>
</feature>
<feature type="transmembrane region" description="Helical" evidence="9">
    <location>
        <begin position="160"/>
        <end position="183"/>
    </location>
</feature>
<reference evidence="11 12" key="1">
    <citation type="submission" date="2018-06" db="EMBL/GenBank/DDBJ databases">
        <authorList>
            <consortium name="Pathogen Informatics"/>
            <person name="Doyle S."/>
        </authorList>
    </citation>
    <scope>NUCLEOTIDE SEQUENCE [LARGE SCALE GENOMIC DNA]</scope>
    <source>
        <strain evidence="11 12">NCTC4824</strain>
    </source>
</reference>
<dbReference type="GO" id="GO:0000160">
    <property type="term" value="P:phosphorelay signal transduction system"/>
    <property type="evidence" value="ECO:0007669"/>
    <property type="project" value="UniProtKB-KW"/>
</dbReference>
<evidence type="ECO:0000256" key="8">
    <source>
        <dbReference type="ARBA" id="ARBA00023012"/>
    </source>
</evidence>